<dbReference type="EMBL" id="CP118615">
    <property type="protein sequence ID" value="WDZ82173.1"/>
    <property type="molecule type" value="Genomic_DNA"/>
</dbReference>
<dbReference type="GO" id="GO:0016746">
    <property type="term" value="F:acyltransferase activity"/>
    <property type="evidence" value="ECO:0007669"/>
    <property type="project" value="UniProtKB-KW"/>
</dbReference>
<protein>
    <submittedName>
        <fullName evidence="5">Acyltransferase domain-containing protein</fullName>
    </submittedName>
</protein>
<evidence type="ECO:0000256" key="1">
    <source>
        <dbReference type="ARBA" id="ARBA00022450"/>
    </source>
</evidence>
<evidence type="ECO:0000256" key="3">
    <source>
        <dbReference type="SAM" id="MobiDB-lite"/>
    </source>
</evidence>
<feature type="region of interest" description="Disordered" evidence="3">
    <location>
        <begin position="163"/>
        <end position="208"/>
    </location>
</feature>
<dbReference type="Pfam" id="PF00698">
    <property type="entry name" value="Acyl_transf_1"/>
    <property type="match status" value="1"/>
</dbReference>
<proteinExistence type="predicted"/>
<dbReference type="Gene3D" id="3.40.366.10">
    <property type="entry name" value="Malonyl-Coenzyme A Acyl Carrier Protein, domain 2"/>
    <property type="match status" value="1"/>
</dbReference>
<dbReference type="RefSeq" id="WP_275028351.1">
    <property type="nucleotide sequence ID" value="NZ_CP118615.1"/>
</dbReference>
<dbReference type="Gene3D" id="3.30.70.250">
    <property type="entry name" value="Malonyl-CoA ACP transacylase, ACP-binding"/>
    <property type="match status" value="1"/>
</dbReference>
<keyword evidence="5" id="KW-0012">Acyltransferase</keyword>
<dbReference type="SUPFAM" id="SSF52151">
    <property type="entry name" value="FabD/lysophospholipase-like"/>
    <property type="match status" value="1"/>
</dbReference>
<gene>
    <name evidence="5" type="ORF">PVK37_16830</name>
</gene>
<dbReference type="InterPro" id="IPR016035">
    <property type="entry name" value="Acyl_Trfase/lysoPLipase"/>
</dbReference>
<dbReference type="InterPro" id="IPR001227">
    <property type="entry name" value="Ac_transferase_dom_sf"/>
</dbReference>
<keyword evidence="1" id="KW-0596">Phosphopantetheine</keyword>
<keyword evidence="6" id="KW-1185">Reference proteome</keyword>
<sequence length="639" mass="67605">MAATDAAIVGWAIGPVERDEPENTGRAATVATVVDRLGPTVRRGRRTSLVLTGAHPPAGYEGGVTSACVPPGAAGATVFVPRLCAALHRATTLLARAGADLVLVAAELEDEPGRWLVVALRRLAESWSPDQPPLVVVRPTDDLTETDRSRSGVLRPSDLRRVLTDGCHRPNPVADRRAPTPVALPDSSRRGTSIVLLPPPAPVRPPGGPLLIRWSATDERTEQRRRQAMGRLGRFATDLFGDDRRRAETLARQAPRPAGNLARPAPSQATTEGVRGAVVAATATEAADALDRHRPVAPKGRPVALVFPGQGAQYPRMGAGLYDHDPVFTTALDTFFALWGDGGPRLRDEWLSADPDIPFDDGSRAQPLLFGVGYALGAMVRSWGVRPVALLGHSAGEMVAATLAGAFSLPAAVALMRARVTEVLRTPPGGMLAVAATADELQPYLSLDPTGQVAVAAVNAPRQTMLAGPDEALRVVQEKLREQGYVCRLAKARQAFHSPAVLDASLATRPAVEAARPGPPVDTVYSAYTGRKLDDATARDPMFWTTQIADPVLFWPALDALFGTGDLLVVEAGAGQGLTNVARQHRAVRSKASDVVGLLPAAPGTPEADRRAVLAVAARLWTEGHDLRWDALDGVTAHP</sequence>
<dbReference type="PANTHER" id="PTHR43775">
    <property type="entry name" value="FATTY ACID SYNTHASE"/>
    <property type="match status" value="1"/>
</dbReference>
<dbReference type="SUPFAM" id="SSF55048">
    <property type="entry name" value="Probable ACP-binding domain of malonyl-CoA ACP transacylase"/>
    <property type="match status" value="1"/>
</dbReference>
<feature type="domain" description="Malonyl-CoA:ACP transacylase (MAT)" evidence="4">
    <location>
        <begin position="306"/>
        <end position="603"/>
    </location>
</feature>
<organism evidence="5 6">
    <name type="scientific">Micromonospora cathayae</name>
    <dbReference type="NCBI Taxonomy" id="3028804"/>
    <lineage>
        <taxon>Bacteria</taxon>
        <taxon>Bacillati</taxon>
        <taxon>Actinomycetota</taxon>
        <taxon>Actinomycetes</taxon>
        <taxon>Micromonosporales</taxon>
        <taxon>Micromonosporaceae</taxon>
        <taxon>Micromonospora</taxon>
    </lineage>
</organism>
<keyword evidence="5" id="KW-0808">Transferase</keyword>
<dbReference type="InterPro" id="IPR050091">
    <property type="entry name" value="PKS_NRPS_Biosynth_Enz"/>
</dbReference>
<evidence type="ECO:0000313" key="6">
    <source>
        <dbReference type="Proteomes" id="UP001219605"/>
    </source>
</evidence>
<keyword evidence="2" id="KW-0597">Phosphoprotein</keyword>
<dbReference type="Proteomes" id="UP001219605">
    <property type="component" value="Chromosome"/>
</dbReference>
<evidence type="ECO:0000259" key="4">
    <source>
        <dbReference type="SMART" id="SM00827"/>
    </source>
</evidence>
<feature type="compositionally biased region" description="Pro residues" evidence="3">
    <location>
        <begin position="197"/>
        <end position="208"/>
    </location>
</feature>
<reference evidence="5 6" key="1">
    <citation type="submission" date="2023-02" db="EMBL/GenBank/DDBJ databases">
        <authorList>
            <person name="Mo P."/>
        </authorList>
    </citation>
    <scope>NUCLEOTIDE SEQUENCE [LARGE SCALE GENOMIC DNA]</scope>
    <source>
        <strain evidence="5 6">HUAS 3</strain>
    </source>
</reference>
<dbReference type="InterPro" id="IPR016036">
    <property type="entry name" value="Malonyl_transacylase_ACP-bd"/>
</dbReference>
<feature type="compositionally biased region" description="Basic and acidic residues" evidence="3">
    <location>
        <begin position="163"/>
        <end position="178"/>
    </location>
</feature>
<accession>A0ABY7ZI40</accession>
<name>A0ABY7ZI40_9ACTN</name>
<dbReference type="PANTHER" id="PTHR43775:SF37">
    <property type="entry name" value="SI:DKEY-61P9.11"/>
    <property type="match status" value="1"/>
</dbReference>
<dbReference type="SMART" id="SM00827">
    <property type="entry name" value="PKS_AT"/>
    <property type="match status" value="1"/>
</dbReference>
<evidence type="ECO:0000313" key="5">
    <source>
        <dbReference type="EMBL" id="WDZ82173.1"/>
    </source>
</evidence>
<dbReference type="InterPro" id="IPR014043">
    <property type="entry name" value="Acyl_transferase_dom"/>
</dbReference>
<evidence type="ECO:0000256" key="2">
    <source>
        <dbReference type="ARBA" id="ARBA00022553"/>
    </source>
</evidence>
<dbReference type="Gene3D" id="3.30.70.3290">
    <property type="match status" value="1"/>
</dbReference>